<dbReference type="Proteomes" id="UP000494119">
    <property type="component" value="Unassembled WGS sequence"/>
</dbReference>
<name>A0A6J5GT53_9BURK</name>
<organism evidence="2 3">
    <name type="scientific">Paraburkholderia caffeinitolerans</name>
    <dbReference type="NCBI Taxonomy" id="1723730"/>
    <lineage>
        <taxon>Bacteria</taxon>
        <taxon>Pseudomonadati</taxon>
        <taxon>Pseudomonadota</taxon>
        <taxon>Betaproteobacteria</taxon>
        <taxon>Burkholderiales</taxon>
        <taxon>Burkholderiaceae</taxon>
        <taxon>Paraburkholderia</taxon>
    </lineage>
</organism>
<evidence type="ECO:0000313" key="3">
    <source>
        <dbReference type="Proteomes" id="UP000494119"/>
    </source>
</evidence>
<accession>A0A6J5GT53</accession>
<sequence>MRKDTLLKALSDPDSGFNRQEPPERAVFLYDDEMNKCCPLLHTLIARSLTARAKPGNRHALPLPDIDLPLVF</sequence>
<dbReference type="EMBL" id="CADIKL010000045">
    <property type="protein sequence ID" value="CAB3805005.1"/>
    <property type="molecule type" value="Genomic_DNA"/>
</dbReference>
<dbReference type="AlphaFoldDB" id="A0A6J5GT53"/>
<gene>
    <name evidence="2" type="ORF">LMG28688_06086</name>
</gene>
<feature type="region of interest" description="Disordered" evidence="1">
    <location>
        <begin position="1"/>
        <end position="21"/>
    </location>
</feature>
<protein>
    <submittedName>
        <fullName evidence="2">Uncharacterized protein</fullName>
    </submittedName>
</protein>
<keyword evidence="3" id="KW-1185">Reference proteome</keyword>
<evidence type="ECO:0000313" key="2">
    <source>
        <dbReference type="EMBL" id="CAB3805005.1"/>
    </source>
</evidence>
<proteinExistence type="predicted"/>
<evidence type="ECO:0000256" key="1">
    <source>
        <dbReference type="SAM" id="MobiDB-lite"/>
    </source>
</evidence>
<reference evidence="2 3" key="1">
    <citation type="submission" date="2020-04" db="EMBL/GenBank/DDBJ databases">
        <authorList>
            <person name="De Canck E."/>
        </authorList>
    </citation>
    <scope>NUCLEOTIDE SEQUENCE [LARGE SCALE GENOMIC DNA]</scope>
    <source>
        <strain evidence="2 3">LMG 28688</strain>
    </source>
</reference>